<sequence>MTPKQKRFVASYLVTGNATQAAIDAGYSEKTAARIGSENLRKPVIASEIAEAEARRAERVEINADQVVLELRRIGMSDPRALFDADGRLLPVKDWPDDIARAVSSFEVVTKRIPGTDPVEVEHVAKVRFWPKTDALGLLGKHLGMFVNRHELTGKGGGPIETKRAELTPEELRAELERRGLPTEIFDR</sequence>
<dbReference type="InterPro" id="IPR052404">
    <property type="entry name" value="SPP1-like_terminase"/>
</dbReference>
<gene>
    <name evidence="3" type="ORF">ACFOGJ_08930</name>
</gene>
<evidence type="ECO:0000313" key="4">
    <source>
        <dbReference type="Proteomes" id="UP001595528"/>
    </source>
</evidence>
<comment type="caution">
    <text evidence="3">The sequence shown here is derived from an EMBL/GenBank/DDBJ whole genome shotgun (WGS) entry which is preliminary data.</text>
</comment>
<name>A0ABV7KYH5_9PROT</name>
<evidence type="ECO:0000313" key="3">
    <source>
        <dbReference type="EMBL" id="MFC3227351.1"/>
    </source>
</evidence>
<accession>A0ABV7KYH5</accession>
<keyword evidence="2" id="KW-0231">Viral genome packaging</keyword>
<dbReference type="EMBL" id="JBHRTR010000022">
    <property type="protein sequence ID" value="MFC3227351.1"/>
    <property type="molecule type" value="Genomic_DNA"/>
</dbReference>
<dbReference type="RefSeq" id="WP_379899516.1">
    <property type="nucleotide sequence ID" value="NZ_JBHRTR010000022.1"/>
</dbReference>
<dbReference type="PANTHER" id="PTHR41328">
    <property type="entry name" value="TERMINASE SMALL SUBUNIT-RELATED"/>
    <property type="match status" value="1"/>
</dbReference>
<organism evidence="3 4">
    <name type="scientific">Marinibaculum pumilum</name>
    <dbReference type="NCBI Taxonomy" id="1766165"/>
    <lineage>
        <taxon>Bacteria</taxon>
        <taxon>Pseudomonadati</taxon>
        <taxon>Pseudomonadota</taxon>
        <taxon>Alphaproteobacteria</taxon>
        <taxon>Rhodospirillales</taxon>
        <taxon>Rhodospirillaceae</taxon>
        <taxon>Marinibaculum</taxon>
    </lineage>
</organism>
<dbReference type="Gene3D" id="1.10.10.1400">
    <property type="entry name" value="Terminase, small subunit, N-terminal DNA-binding domain, HTH motif"/>
    <property type="match status" value="1"/>
</dbReference>
<dbReference type="InterPro" id="IPR038713">
    <property type="entry name" value="Terminase_Gp1_N_sf"/>
</dbReference>
<dbReference type="PANTHER" id="PTHR41328:SF2">
    <property type="entry name" value="TERMINASE SMALL SUBUNIT"/>
    <property type="match status" value="1"/>
</dbReference>
<evidence type="ECO:0000256" key="1">
    <source>
        <dbReference type="ARBA" id="ARBA00022612"/>
    </source>
</evidence>
<keyword evidence="4" id="KW-1185">Reference proteome</keyword>
<reference evidence="4" key="1">
    <citation type="journal article" date="2019" name="Int. J. Syst. Evol. Microbiol.">
        <title>The Global Catalogue of Microorganisms (GCM) 10K type strain sequencing project: providing services to taxonomists for standard genome sequencing and annotation.</title>
        <authorList>
            <consortium name="The Broad Institute Genomics Platform"/>
            <consortium name="The Broad Institute Genome Sequencing Center for Infectious Disease"/>
            <person name="Wu L."/>
            <person name="Ma J."/>
        </authorList>
    </citation>
    <scope>NUCLEOTIDE SEQUENCE [LARGE SCALE GENOMIC DNA]</scope>
    <source>
        <strain evidence="4">KCTC 42964</strain>
    </source>
</reference>
<dbReference type="InterPro" id="IPR005335">
    <property type="entry name" value="Terminase_ssu"/>
</dbReference>
<keyword evidence="1" id="KW-1188">Viral release from host cell</keyword>
<dbReference type="Pfam" id="PF03592">
    <property type="entry name" value="Terminase_2"/>
    <property type="match status" value="1"/>
</dbReference>
<protein>
    <submittedName>
        <fullName evidence="3">Terminase small subunit</fullName>
    </submittedName>
</protein>
<proteinExistence type="predicted"/>
<dbReference type="Proteomes" id="UP001595528">
    <property type="component" value="Unassembled WGS sequence"/>
</dbReference>
<evidence type="ECO:0000256" key="2">
    <source>
        <dbReference type="ARBA" id="ARBA00023219"/>
    </source>
</evidence>